<evidence type="ECO:0000256" key="5">
    <source>
        <dbReference type="ARBA" id="ARBA00014165"/>
    </source>
</evidence>
<dbReference type="InterPro" id="IPR047215">
    <property type="entry name" value="Galactose_mutarotase-like"/>
</dbReference>
<gene>
    <name evidence="9" type="ORF">QJV27_01905</name>
</gene>
<proteinExistence type="inferred from homology"/>
<organism evidence="9 10">
    <name type="scientific">Commensalibacter oyaizuii</name>
    <dbReference type="NCBI Taxonomy" id="3043873"/>
    <lineage>
        <taxon>Bacteria</taxon>
        <taxon>Pseudomonadati</taxon>
        <taxon>Pseudomonadota</taxon>
        <taxon>Alphaproteobacteria</taxon>
        <taxon>Acetobacterales</taxon>
        <taxon>Acetobacteraceae</taxon>
    </lineage>
</organism>
<dbReference type="PANTHER" id="PTHR10091:SF0">
    <property type="entry name" value="GALACTOSE MUTAROTASE"/>
    <property type="match status" value="1"/>
</dbReference>
<dbReference type="PANTHER" id="PTHR10091">
    <property type="entry name" value="ALDOSE-1-EPIMERASE"/>
    <property type="match status" value="1"/>
</dbReference>
<dbReference type="InterPro" id="IPR018052">
    <property type="entry name" value="Ald1_epimerase_CS"/>
</dbReference>
<comment type="caution">
    <text evidence="9">The sequence shown here is derived from an EMBL/GenBank/DDBJ whole genome shotgun (WGS) entry which is preliminary data.</text>
</comment>
<evidence type="ECO:0000256" key="6">
    <source>
        <dbReference type="ARBA" id="ARBA00023235"/>
    </source>
</evidence>
<dbReference type="PROSITE" id="PS00545">
    <property type="entry name" value="ALDOSE_1_EPIMERASE"/>
    <property type="match status" value="1"/>
</dbReference>
<dbReference type="GO" id="GO:0016853">
    <property type="term" value="F:isomerase activity"/>
    <property type="evidence" value="ECO:0007669"/>
    <property type="project" value="UniProtKB-KW"/>
</dbReference>
<reference evidence="9" key="1">
    <citation type="submission" date="2023-05" db="EMBL/GenBank/DDBJ databases">
        <title>Whole genome sequence of Commensalibacter sp.</title>
        <authorList>
            <person name="Charoenyingcharoen P."/>
            <person name="Yukphan P."/>
        </authorList>
    </citation>
    <scope>NUCLEOTIDE SEQUENCE</scope>
    <source>
        <strain evidence="9">TBRC 16381</strain>
    </source>
</reference>
<dbReference type="NCBIfam" id="NF008277">
    <property type="entry name" value="PRK11055.1"/>
    <property type="match status" value="1"/>
</dbReference>
<evidence type="ECO:0000256" key="1">
    <source>
        <dbReference type="ARBA" id="ARBA00001614"/>
    </source>
</evidence>
<comment type="pathway">
    <text evidence="2 8">Carbohydrate metabolism; hexose metabolism.</text>
</comment>
<dbReference type="Pfam" id="PF01263">
    <property type="entry name" value="Aldose_epim"/>
    <property type="match status" value="1"/>
</dbReference>
<evidence type="ECO:0000313" key="9">
    <source>
        <dbReference type="EMBL" id="MDI2090146.1"/>
    </source>
</evidence>
<evidence type="ECO:0000256" key="3">
    <source>
        <dbReference type="ARBA" id="ARBA00006206"/>
    </source>
</evidence>
<sequence>MANDSNNIAKISLREQPYGQTVDGEYVKEFILKNNNGIEVRFITYGGTITSIMAPDKNGNCENIVLGFASLQEYENNPGARPYFGALIGRYANRIAGKFTIADKEYSLSLNEPPNCLHGGMNGFDRKVWKAEVVRNTDQIAEVRLTLESPDGDQGFPGNLLARVTYSLNNNNEFSIHYQATTDKTTVVNLTNHSYFNLSGEGKGTVESHLLKLFCSAYTPVDQYMIPTGEVASVIGTPMDFNKPTLIGVHLRDSFEQLHKAKGFDHNWVVDGKPGKSVRPAAELYDPISGRKVDVFTTTPGMQVYTGNGLDGSLIGSSGKVYRQGDGIAFEPQYFPDSPNQNNFPSTVLNPNELYDEKTVYYFSVIS</sequence>
<evidence type="ECO:0000256" key="2">
    <source>
        <dbReference type="ARBA" id="ARBA00005028"/>
    </source>
</evidence>
<protein>
    <recommendedName>
        <fullName evidence="5 8">Aldose 1-epimerase</fullName>
        <ecNumber evidence="4 8">5.1.3.3</ecNumber>
    </recommendedName>
</protein>
<evidence type="ECO:0000313" key="10">
    <source>
        <dbReference type="Proteomes" id="UP001431634"/>
    </source>
</evidence>
<dbReference type="EMBL" id="JASBAO010000001">
    <property type="protein sequence ID" value="MDI2090146.1"/>
    <property type="molecule type" value="Genomic_DNA"/>
</dbReference>
<dbReference type="EC" id="5.1.3.3" evidence="4 8"/>
<dbReference type="InterPro" id="IPR011013">
    <property type="entry name" value="Gal_mutarotase_sf_dom"/>
</dbReference>
<dbReference type="Gene3D" id="2.70.98.10">
    <property type="match status" value="1"/>
</dbReference>
<dbReference type="PIRSF" id="PIRSF005096">
    <property type="entry name" value="GALM"/>
    <property type="match status" value="1"/>
</dbReference>
<evidence type="ECO:0000256" key="7">
    <source>
        <dbReference type="ARBA" id="ARBA00023277"/>
    </source>
</evidence>
<keyword evidence="10" id="KW-1185">Reference proteome</keyword>
<keyword evidence="6 8" id="KW-0413">Isomerase</keyword>
<keyword evidence="7 8" id="KW-0119">Carbohydrate metabolism</keyword>
<dbReference type="InterPro" id="IPR008183">
    <property type="entry name" value="Aldose_1/G6P_1-epimerase"/>
</dbReference>
<name>A0ABT6Q082_9PROT</name>
<dbReference type="Proteomes" id="UP001431634">
    <property type="component" value="Unassembled WGS sequence"/>
</dbReference>
<accession>A0ABT6Q082</accession>
<evidence type="ECO:0000256" key="8">
    <source>
        <dbReference type="PIRNR" id="PIRNR005096"/>
    </source>
</evidence>
<dbReference type="InterPro" id="IPR015443">
    <property type="entry name" value="Aldose_1-epimerase"/>
</dbReference>
<evidence type="ECO:0000256" key="4">
    <source>
        <dbReference type="ARBA" id="ARBA00013185"/>
    </source>
</evidence>
<dbReference type="CDD" id="cd09019">
    <property type="entry name" value="galactose_mutarotase_like"/>
    <property type="match status" value="1"/>
</dbReference>
<dbReference type="RefSeq" id="WP_281447297.1">
    <property type="nucleotide sequence ID" value="NZ_JASBAO010000001.1"/>
</dbReference>
<dbReference type="SUPFAM" id="SSF74650">
    <property type="entry name" value="Galactose mutarotase-like"/>
    <property type="match status" value="1"/>
</dbReference>
<comment type="similarity">
    <text evidence="3 8">Belongs to the aldose epimerase family.</text>
</comment>
<comment type="catalytic activity">
    <reaction evidence="1 8">
        <text>alpha-D-glucose = beta-D-glucose</text>
        <dbReference type="Rhea" id="RHEA:10264"/>
        <dbReference type="ChEBI" id="CHEBI:15903"/>
        <dbReference type="ChEBI" id="CHEBI:17925"/>
        <dbReference type="EC" id="5.1.3.3"/>
    </reaction>
</comment>
<dbReference type="InterPro" id="IPR014718">
    <property type="entry name" value="GH-type_carb-bd"/>
</dbReference>